<keyword evidence="1" id="KW-0812">Transmembrane</keyword>
<organism evidence="3 4">
    <name type="scientific">Rotaria sordida</name>
    <dbReference type="NCBI Taxonomy" id="392033"/>
    <lineage>
        <taxon>Eukaryota</taxon>
        <taxon>Metazoa</taxon>
        <taxon>Spiralia</taxon>
        <taxon>Gnathifera</taxon>
        <taxon>Rotifera</taxon>
        <taxon>Eurotatoria</taxon>
        <taxon>Bdelloidea</taxon>
        <taxon>Philodinida</taxon>
        <taxon>Philodinidae</taxon>
        <taxon>Rotaria</taxon>
    </lineage>
</organism>
<dbReference type="Proteomes" id="UP000663823">
    <property type="component" value="Unassembled WGS sequence"/>
</dbReference>
<keyword evidence="1" id="KW-0472">Membrane</keyword>
<protein>
    <submittedName>
        <fullName evidence="3">Uncharacterized protein</fullName>
    </submittedName>
</protein>
<accession>A0A818MJX1</accession>
<keyword evidence="1" id="KW-1133">Transmembrane helix</keyword>
<dbReference type="Proteomes" id="UP000663882">
    <property type="component" value="Unassembled WGS sequence"/>
</dbReference>
<evidence type="ECO:0000313" key="3">
    <source>
        <dbReference type="EMBL" id="CAF3590713.1"/>
    </source>
</evidence>
<sequence length="91" mass="10156">MSIRRTLMYLLLIAMMTLTAIVYVASTKIHLVEIIIMLVTGSLVIFMTFQDIGCICPTASGSLGNLDDMIDDLLNEYDEQSINGKLLKVWV</sequence>
<dbReference type="EMBL" id="CAJNOO010000192">
    <property type="protein sequence ID" value="CAF0850738.1"/>
    <property type="molecule type" value="Genomic_DNA"/>
</dbReference>
<dbReference type="AlphaFoldDB" id="A0A818MJX1"/>
<gene>
    <name evidence="3" type="ORF">OTI717_LOCUS6293</name>
    <name evidence="2" type="ORF">RFH988_LOCUS6443</name>
</gene>
<comment type="caution">
    <text evidence="3">The sequence shown here is derived from an EMBL/GenBank/DDBJ whole genome shotgun (WGS) entry which is preliminary data.</text>
</comment>
<evidence type="ECO:0000256" key="1">
    <source>
        <dbReference type="SAM" id="Phobius"/>
    </source>
</evidence>
<reference evidence="3" key="1">
    <citation type="submission" date="2021-02" db="EMBL/GenBank/DDBJ databases">
        <authorList>
            <person name="Nowell W R."/>
        </authorList>
    </citation>
    <scope>NUCLEOTIDE SEQUENCE</scope>
</reference>
<dbReference type="EMBL" id="CAJOAX010000436">
    <property type="protein sequence ID" value="CAF3590713.1"/>
    <property type="molecule type" value="Genomic_DNA"/>
</dbReference>
<feature type="transmembrane region" description="Helical" evidence="1">
    <location>
        <begin position="7"/>
        <end position="25"/>
    </location>
</feature>
<proteinExistence type="predicted"/>
<feature type="transmembrane region" description="Helical" evidence="1">
    <location>
        <begin position="31"/>
        <end position="49"/>
    </location>
</feature>
<name>A0A818MJX1_9BILA</name>
<evidence type="ECO:0000313" key="4">
    <source>
        <dbReference type="Proteomes" id="UP000663823"/>
    </source>
</evidence>
<evidence type="ECO:0000313" key="2">
    <source>
        <dbReference type="EMBL" id="CAF0850738.1"/>
    </source>
</evidence>